<dbReference type="AlphaFoldDB" id="A0A1I0PZG9"/>
<feature type="transmembrane region" description="Helical" evidence="1">
    <location>
        <begin position="34"/>
        <end position="57"/>
    </location>
</feature>
<dbReference type="InterPro" id="IPR036465">
    <property type="entry name" value="vWFA_dom_sf"/>
</dbReference>
<proteinExistence type="predicted"/>
<dbReference type="EMBL" id="FOJB01000001">
    <property type="protein sequence ID" value="SEW20023.1"/>
    <property type="molecule type" value="Genomic_DNA"/>
</dbReference>
<name>A0A1I0PZG9_9RHOB</name>
<sequence length="609" mass="67688">MARHSDRLGIMKSRLARQARLGRIGKFADDEDGAMFILAMFLFITLLIVSGLSVDLMRYELQRTRLQATMDRALLAAAHPDQENDRKDVVMDYFARSGLGNYIKKEDVKVTVASDGTMVTATANMNVGMPFLGAVGVDYMNAPASGGAAKINQLTEISLVVDVSGSMKDNATTGNSKIYELRKAATEFSNLLLCNPNDGSTSTDCTIDNFKTSISLVPYSTQVNVGQTLLTKFNRLDAQTDAYCATFLDEQFNQAGIKSDADPILDPNRIIRQAAKFYRYGGSYKNTNSDAYLSCHTDSWREVVPFEVSPTVMKTKIQALQAEGDTAIDIGVKWGAALLHQEAQPAITSLIGDGVVNSNFAGRPYNPATTSSSKFLVLMTDGQNTNHHYVYDGYRTGPSPFWLTMAPYKDSKGRDKEREIMSVYRASTDQYQWFYYRGSRSTPRTEWHDKPFGDDPNDCFGYPYDDVCATETGTSWWEEPRVAEPTRLSWQNFWKRDYVWGYVERFSWLGDPGRLISNSNNSDGDAANIGDIDERLRDQCTAAKNAGMTIYTIEMETSSSTDTSSLESCASVKGGKRLHYKVTKGDSSVNLSQVFSKIAADINKLRLIN</sequence>
<dbReference type="Gene3D" id="3.40.50.410">
    <property type="entry name" value="von Willebrand factor, type A domain"/>
    <property type="match status" value="1"/>
</dbReference>
<evidence type="ECO:0000313" key="3">
    <source>
        <dbReference type="EMBL" id="SEW20023.1"/>
    </source>
</evidence>
<dbReference type="Pfam" id="PF13400">
    <property type="entry name" value="Tad"/>
    <property type="match status" value="1"/>
</dbReference>
<keyword evidence="1" id="KW-0472">Membrane</keyword>
<gene>
    <name evidence="3" type="ORF">SAMN05444851_2075</name>
</gene>
<dbReference type="Proteomes" id="UP000199650">
    <property type="component" value="Unassembled WGS sequence"/>
</dbReference>
<dbReference type="SUPFAM" id="SSF53300">
    <property type="entry name" value="vWA-like"/>
    <property type="match status" value="1"/>
</dbReference>
<reference evidence="3 4" key="1">
    <citation type="submission" date="2016-10" db="EMBL/GenBank/DDBJ databases">
        <authorList>
            <person name="de Groot N.N."/>
        </authorList>
    </citation>
    <scope>NUCLEOTIDE SEQUENCE [LARGE SCALE GENOMIC DNA]</scope>
    <source>
        <strain evidence="3 4">DSM 29439</strain>
    </source>
</reference>
<dbReference type="STRING" id="1173584.SAMN05444851_2075"/>
<keyword evidence="4" id="KW-1185">Reference proteome</keyword>
<keyword evidence="1" id="KW-0812">Transmembrane</keyword>
<accession>A0A1I0PZG9</accession>
<organism evidence="3 4">
    <name type="scientific">Aliiroseovarius sediminilitoris</name>
    <dbReference type="NCBI Taxonomy" id="1173584"/>
    <lineage>
        <taxon>Bacteria</taxon>
        <taxon>Pseudomonadati</taxon>
        <taxon>Pseudomonadota</taxon>
        <taxon>Alphaproteobacteria</taxon>
        <taxon>Rhodobacterales</taxon>
        <taxon>Paracoccaceae</taxon>
        <taxon>Aliiroseovarius</taxon>
    </lineage>
</organism>
<evidence type="ECO:0000256" key="1">
    <source>
        <dbReference type="SAM" id="Phobius"/>
    </source>
</evidence>
<evidence type="ECO:0000313" key="4">
    <source>
        <dbReference type="Proteomes" id="UP000199650"/>
    </source>
</evidence>
<keyword evidence="1" id="KW-1133">Transmembrane helix</keyword>
<evidence type="ECO:0000259" key="2">
    <source>
        <dbReference type="Pfam" id="PF13400"/>
    </source>
</evidence>
<dbReference type="InterPro" id="IPR028087">
    <property type="entry name" value="Tad_N"/>
</dbReference>
<feature type="domain" description="Putative Flp pilus-assembly TadG-like N-terminal" evidence="2">
    <location>
        <begin position="33"/>
        <end position="78"/>
    </location>
</feature>
<protein>
    <submittedName>
        <fullName evidence="3">Flp pilus assembly protein TadG</fullName>
    </submittedName>
</protein>